<reference evidence="8" key="1">
    <citation type="submission" date="2015-07" db="EMBL/GenBank/DDBJ databases">
        <title>Near-Complete Genome Sequence of the Cellulolytic Bacterium Bacteroides (Pseudobacteroides) cellulosolvens ATCC 35603.</title>
        <authorList>
            <person name="Dassa B."/>
            <person name="Utturkar S.M."/>
            <person name="Klingeman D.M."/>
            <person name="Hurt R.A."/>
            <person name="Keller M."/>
            <person name="Xu J."/>
            <person name="Reddy Y.H.K."/>
            <person name="Borovok I."/>
            <person name="Grinberg I.R."/>
            <person name="Lamed R."/>
            <person name="Zhivin O."/>
            <person name="Bayer E.A."/>
            <person name="Brown S.D."/>
        </authorList>
    </citation>
    <scope>NUCLEOTIDE SEQUENCE [LARGE SCALE GENOMIC DNA]</scope>
    <source>
        <strain evidence="8">DSM 2933</strain>
    </source>
</reference>
<keyword evidence="3" id="KW-0479">Metal-binding</keyword>
<dbReference type="EC" id="4.1.1.36" evidence="3"/>
<dbReference type="SUPFAM" id="SSF102645">
    <property type="entry name" value="CoaB-like"/>
    <property type="match status" value="1"/>
</dbReference>
<feature type="binding site" evidence="3">
    <location>
        <position position="340"/>
    </location>
    <ligand>
        <name>CTP</name>
        <dbReference type="ChEBI" id="CHEBI:37563"/>
    </ligand>
</feature>
<dbReference type="GO" id="GO:0015941">
    <property type="term" value="P:pantothenate catabolic process"/>
    <property type="evidence" value="ECO:0007669"/>
    <property type="project" value="InterPro"/>
</dbReference>
<dbReference type="PANTHER" id="PTHR14359">
    <property type="entry name" value="HOMO-OLIGOMERIC FLAVIN CONTAINING CYS DECARBOXYLASE FAMILY"/>
    <property type="match status" value="1"/>
</dbReference>
<dbReference type="GO" id="GO:0071513">
    <property type="term" value="C:phosphopantothenoylcysteine decarboxylase complex"/>
    <property type="evidence" value="ECO:0007669"/>
    <property type="project" value="TreeGrafter"/>
</dbReference>
<dbReference type="GO" id="GO:0004632">
    <property type="term" value="F:phosphopantothenate--cysteine ligase activity"/>
    <property type="evidence" value="ECO:0007669"/>
    <property type="project" value="UniProtKB-UniRule"/>
</dbReference>
<comment type="similarity">
    <text evidence="3 4">In the N-terminal section; belongs to the HFCD (homo-oligomeric flavin containing Cys decarboxylase) superfamily.</text>
</comment>
<dbReference type="Proteomes" id="UP000036923">
    <property type="component" value="Unassembled WGS sequence"/>
</dbReference>
<comment type="similarity">
    <text evidence="3 4">In the C-terminal section; belongs to the PPC synthetase family.</text>
</comment>
<dbReference type="GO" id="GO:0015937">
    <property type="term" value="P:coenzyme A biosynthetic process"/>
    <property type="evidence" value="ECO:0007669"/>
    <property type="project" value="UniProtKB-UniRule"/>
</dbReference>
<dbReference type="Pfam" id="PF04127">
    <property type="entry name" value="DFP"/>
    <property type="match status" value="1"/>
</dbReference>
<keyword evidence="3" id="KW-0511">Multifunctional enzyme</keyword>
<comment type="catalytic activity">
    <reaction evidence="3 4">
        <text>N-[(R)-4-phosphopantothenoyl]-L-cysteine + H(+) = (R)-4'-phosphopantetheine + CO2</text>
        <dbReference type="Rhea" id="RHEA:16793"/>
        <dbReference type="ChEBI" id="CHEBI:15378"/>
        <dbReference type="ChEBI" id="CHEBI:16526"/>
        <dbReference type="ChEBI" id="CHEBI:59458"/>
        <dbReference type="ChEBI" id="CHEBI:61723"/>
        <dbReference type="EC" id="4.1.1.36"/>
    </reaction>
</comment>
<evidence type="ECO:0000313" key="8">
    <source>
        <dbReference type="Proteomes" id="UP000036923"/>
    </source>
</evidence>
<comment type="function">
    <text evidence="3">Catalyzes two sequential steps in the biosynthesis of coenzyme A. In the first step cysteine is conjugated to 4'-phosphopantothenate to form 4-phosphopantothenoylcysteine. In the second step the latter compound is decarboxylated to form 4'-phosphopantotheine.</text>
</comment>
<keyword evidence="3" id="KW-0460">Magnesium</keyword>
<dbReference type="GO" id="GO:0046872">
    <property type="term" value="F:metal ion binding"/>
    <property type="evidence" value="ECO:0007669"/>
    <property type="project" value="UniProtKB-KW"/>
</dbReference>
<evidence type="ECO:0000256" key="2">
    <source>
        <dbReference type="ARBA" id="ARBA00023239"/>
    </source>
</evidence>
<dbReference type="UniPathway" id="UPA00241">
    <property type="reaction ID" value="UER00353"/>
</dbReference>
<feature type="binding site" evidence="3">
    <location>
        <position position="288"/>
    </location>
    <ligand>
        <name>CTP</name>
        <dbReference type="ChEBI" id="CHEBI:37563"/>
    </ligand>
</feature>
<dbReference type="RefSeq" id="WP_036946974.1">
    <property type="nucleotide sequence ID" value="NZ_KN050764.1"/>
</dbReference>
<dbReference type="GO" id="GO:0004633">
    <property type="term" value="F:phosphopantothenoylcysteine decarboxylase activity"/>
    <property type="evidence" value="ECO:0007669"/>
    <property type="project" value="UniProtKB-UniRule"/>
</dbReference>
<dbReference type="PATRIC" id="fig|398512.5.peg.2137"/>
<gene>
    <name evidence="3" type="primary">coaBC</name>
    <name evidence="7" type="ORF">Bccel_2052</name>
</gene>
<comment type="cofactor">
    <cofactor evidence="3">
        <name>FMN</name>
        <dbReference type="ChEBI" id="CHEBI:58210"/>
    </cofactor>
    <text evidence="3">Binds 1 FMN per subunit.</text>
</comment>
<dbReference type="EC" id="6.3.2.5" evidence="3"/>
<comment type="function">
    <text evidence="4">Catalyzes two steps in the biosynthesis of coenzyme A. In the first step cysteine is conjugated to 4'-phosphopantothenate to form 4-phosphopantothenoylcysteine, in the latter compound is decarboxylated to form 4'-phosphopantotheine.</text>
</comment>
<dbReference type="STRING" id="398512.Bccel_2052"/>
<dbReference type="SUPFAM" id="SSF52507">
    <property type="entry name" value="Homo-oligomeric flavin-containing Cys decarboxylases, HFCD"/>
    <property type="match status" value="1"/>
</dbReference>
<accession>A0A0L6JN33</accession>
<keyword evidence="3 4" id="KW-0436">Ligase</keyword>
<feature type="domain" description="DNA/pantothenate metabolism flavoprotein C-terminal" evidence="6">
    <location>
        <begin position="188"/>
        <end position="392"/>
    </location>
</feature>
<dbReference type="InterPro" id="IPR005252">
    <property type="entry name" value="CoaBC"/>
</dbReference>
<proteinExistence type="inferred from homology"/>
<dbReference type="Gene3D" id="3.40.50.10300">
    <property type="entry name" value="CoaB-like"/>
    <property type="match status" value="1"/>
</dbReference>
<dbReference type="Pfam" id="PF02441">
    <property type="entry name" value="Flavoprotein"/>
    <property type="match status" value="1"/>
</dbReference>
<dbReference type="HAMAP" id="MF_02225">
    <property type="entry name" value="CoaBC"/>
    <property type="match status" value="1"/>
</dbReference>
<comment type="pathway">
    <text evidence="3 4">Cofactor biosynthesis; coenzyme A biosynthesis; CoA from (R)-pantothenate: step 2/5.</text>
</comment>
<comment type="catalytic activity">
    <reaction evidence="3 4">
        <text>(R)-4'-phosphopantothenate + L-cysteine + CTP = N-[(R)-4-phosphopantothenoyl]-L-cysteine + CMP + diphosphate + H(+)</text>
        <dbReference type="Rhea" id="RHEA:19397"/>
        <dbReference type="ChEBI" id="CHEBI:10986"/>
        <dbReference type="ChEBI" id="CHEBI:15378"/>
        <dbReference type="ChEBI" id="CHEBI:33019"/>
        <dbReference type="ChEBI" id="CHEBI:35235"/>
        <dbReference type="ChEBI" id="CHEBI:37563"/>
        <dbReference type="ChEBI" id="CHEBI:59458"/>
        <dbReference type="ChEBI" id="CHEBI:60377"/>
        <dbReference type="EC" id="6.3.2.5"/>
    </reaction>
</comment>
<dbReference type="InterPro" id="IPR035929">
    <property type="entry name" value="CoaB-like_sf"/>
</dbReference>
<evidence type="ECO:0000256" key="3">
    <source>
        <dbReference type="HAMAP-Rule" id="MF_02225"/>
    </source>
</evidence>
<organism evidence="7 8">
    <name type="scientific">Pseudobacteroides cellulosolvens ATCC 35603 = DSM 2933</name>
    <dbReference type="NCBI Taxonomy" id="398512"/>
    <lineage>
        <taxon>Bacteria</taxon>
        <taxon>Bacillati</taxon>
        <taxon>Bacillota</taxon>
        <taxon>Clostridia</taxon>
        <taxon>Eubacteriales</taxon>
        <taxon>Oscillospiraceae</taxon>
        <taxon>Pseudobacteroides</taxon>
    </lineage>
</organism>
<evidence type="ECO:0000313" key="7">
    <source>
        <dbReference type="EMBL" id="KNY26787.1"/>
    </source>
</evidence>
<protein>
    <recommendedName>
        <fullName evidence="3">Coenzyme A biosynthesis bifunctional protein CoaBC</fullName>
    </recommendedName>
    <alternativeName>
        <fullName evidence="3">DNA/pantothenate metabolism flavoprotein</fullName>
    </alternativeName>
    <alternativeName>
        <fullName evidence="3">Phosphopantothenoylcysteine synthetase/decarboxylase</fullName>
        <shortName evidence="3">PPCS-PPCDC</shortName>
    </alternativeName>
    <domain>
        <recommendedName>
            <fullName evidence="3">Phosphopantothenoylcysteine decarboxylase</fullName>
            <shortName evidence="3">PPC decarboxylase</shortName>
            <shortName evidence="3">PPC-DC</shortName>
            <ecNumber evidence="3">4.1.1.36</ecNumber>
        </recommendedName>
        <alternativeName>
            <fullName evidence="3">CoaC</fullName>
        </alternativeName>
    </domain>
    <domain>
        <recommendedName>
            <fullName evidence="3">Phosphopantothenate--cysteine ligase</fullName>
            <ecNumber evidence="3">6.3.2.5</ecNumber>
        </recommendedName>
        <alternativeName>
            <fullName evidence="3">CoaB</fullName>
        </alternativeName>
        <alternativeName>
            <fullName evidence="3">Phosphopantothenoylcysteine synthetase</fullName>
            <shortName evidence="3">PPC synthetase</shortName>
            <shortName evidence="3">PPC-S</shortName>
        </alternativeName>
    </domain>
</protein>
<dbReference type="eggNOG" id="COG0452">
    <property type="taxonomic scope" value="Bacteria"/>
</dbReference>
<keyword evidence="1 3" id="KW-0210">Decarboxylase</keyword>
<feature type="active site" description="Proton donor" evidence="3">
    <location>
        <position position="157"/>
    </location>
</feature>
<keyword evidence="8" id="KW-1185">Reference proteome</keyword>
<keyword evidence="2 3" id="KW-0456">Lyase</keyword>
<sequence>MLNGINIVLGVCGGIAAYKSVEIVSRLKKLDAEVNVIMTESAQKFVAPLTFRSISRNPVITDMFQEPVNYDIKHISLAQKADLLIVAPATANIIGKIANGIADDMLTTTVMATKAKVLIVPAMNVNMYENVLVKDNIEKLKRLGYMFMEPATGMLACGINAKGRMPEPEEIVDMAVDLTINKGDMGNIKILVTAGPTREAIDPVRYITNHSSGKMGYAIAKVAKKRGACVSLVTGPVNIERPENVNVFEATTADDMFQKVNELYESADIIIMAAAVADYKCSFVSNSKIKKSSNELTLTLVKNPDIAYSIGGKKGDRVLVGFAAETNDIYDNAKSKLSKKNMDMIVANDVTMEGAGFNHDTNIVSIILNSGEIIKLPIMTKEKVANEILNYAVRMYNDKRSSAFKD</sequence>
<feature type="region of interest" description="Phosphopantothenoylcysteine decarboxylase" evidence="3">
    <location>
        <begin position="1"/>
        <end position="189"/>
    </location>
</feature>
<feature type="binding site" evidence="3">
    <location>
        <position position="336"/>
    </location>
    <ligand>
        <name>CTP</name>
        <dbReference type="ChEBI" id="CHEBI:37563"/>
    </ligand>
</feature>
<dbReference type="InterPro" id="IPR036551">
    <property type="entry name" value="Flavin_trans-like"/>
</dbReference>
<dbReference type="OrthoDB" id="9802554at2"/>
<feature type="domain" description="Flavoprotein" evidence="5">
    <location>
        <begin position="6"/>
        <end position="177"/>
    </location>
</feature>
<comment type="caution">
    <text evidence="7">The sequence shown here is derived from an EMBL/GenBank/DDBJ whole genome shotgun (WGS) entry which is preliminary data.</text>
</comment>
<dbReference type="AlphaFoldDB" id="A0A0L6JN33"/>
<dbReference type="Gene3D" id="3.40.50.1950">
    <property type="entry name" value="Flavin prenyltransferase-like"/>
    <property type="match status" value="1"/>
</dbReference>
<comment type="caution">
    <text evidence="3">Lacks conserved residue(s) required for the propagation of feature annotation.</text>
</comment>
<dbReference type="NCBIfam" id="TIGR00521">
    <property type="entry name" value="coaBC_dfp"/>
    <property type="match status" value="1"/>
</dbReference>
<dbReference type="InterPro" id="IPR007085">
    <property type="entry name" value="DNA/pantothenate-metab_flavo_C"/>
</dbReference>
<keyword evidence="3 4" id="KW-0288">FMN</keyword>
<comment type="cofactor">
    <cofactor evidence="3">
        <name>Mg(2+)</name>
        <dbReference type="ChEBI" id="CHEBI:18420"/>
    </cofactor>
</comment>
<feature type="binding site" evidence="3">
    <location>
        <position position="278"/>
    </location>
    <ligand>
        <name>CTP</name>
        <dbReference type="ChEBI" id="CHEBI:37563"/>
    </ligand>
</feature>
<evidence type="ECO:0000259" key="6">
    <source>
        <dbReference type="Pfam" id="PF04127"/>
    </source>
</evidence>
<dbReference type="InterPro" id="IPR003382">
    <property type="entry name" value="Flavoprotein"/>
</dbReference>
<feature type="region of interest" description="Phosphopantothenate--cysteine ligase" evidence="3">
    <location>
        <begin position="190"/>
        <end position="406"/>
    </location>
</feature>
<dbReference type="PANTHER" id="PTHR14359:SF6">
    <property type="entry name" value="PHOSPHOPANTOTHENOYLCYSTEINE DECARBOXYLASE"/>
    <property type="match status" value="1"/>
</dbReference>
<comment type="pathway">
    <text evidence="3 4">Cofactor biosynthesis; coenzyme A biosynthesis; CoA from (R)-pantothenate: step 3/5.</text>
</comment>
<name>A0A0L6JN33_9FIRM</name>
<evidence type="ECO:0000259" key="5">
    <source>
        <dbReference type="Pfam" id="PF02441"/>
    </source>
</evidence>
<dbReference type="GO" id="GO:0010181">
    <property type="term" value="F:FMN binding"/>
    <property type="evidence" value="ECO:0007669"/>
    <property type="project" value="UniProtKB-UniRule"/>
</dbReference>
<evidence type="ECO:0000256" key="4">
    <source>
        <dbReference type="RuleBase" id="RU364078"/>
    </source>
</evidence>
<feature type="binding site" evidence="3">
    <location>
        <position position="322"/>
    </location>
    <ligand>
        <name>CTP</name>
        <dbReference type="ChEBI" id="CHEBI:37563"/>
    </ligand>
</feature>
<dbReference type="EMBL" id="LGTC01000001">
    <property type="protein sequence ID" value="KNY26787.1"/>
    <property type="molecule type" value="Genomic_DNA"/>
</dbReference>
<keyword evidence="3 4" id="KW-0285">Flavoprotein</keyword>
<evidence type="ECO:0000256" key="1">
    <source>
        <dbReference type="ARBA" id="ARBA00022793"/>
    </source>
</evidence>